<gene>
    <name evidence="3" type="ORF">JWG45_04820</name>
</gene>
<evidence type="ECO:0000313" key="4">
    <source>
        <dbReference type="Proteomes" id="UP000724686"/>
    </source>
</evidence>
<keyword evidence="3" id="KW-0808">Transferase</keyword>
<dbReference type="PANTHER" id="PTHR34220:SF7">
    <property type="entry name" value="SENSOR HISTIDINE KINASE YPDA"/>
    <property type="match status" value="1"/>
</dbReference>
<dbReference type="GO" id="GO:0016301">
    <property type="term" value="F:kinase activity"/>
    <property type="evidence" value="ECO:0007669"/>
    <property type="project" value="UniProtKB-KW"/>
</dbReference>
<keyword evidence="1" id="KW-0812">Transmembrane</keyword>
<accession>A0ABS2UAB2</accession>
<proteinExistence type="predicted"/>
<feature type="transmembrane region" description="Helical" evidence="1">
    <location>
        <begin position="114"/>
        <end position="132"/>
    </location>
</feature>
<sequence length="352" mass="39473">MINSGRRIRWFKLFFWFSINTVIGTMNSLLIAHNSNSPFWKVFLATQITTHFVCGIVEMTVESLNSSGHKHGFLKSGIILLLASCFAAIIGVAAGGILHAIALSDESPGREHSGSYNILLSSLILALFISVLEKSMQILIEKKKESESALKDLHYAALQSRMDPHYLFNTLNTIHALLEIDPVRADRAILLLSDSYRFLTERHSARLVSFKEEWEFTKNYLELQKIRFADFMELKMESDGDFSGISIPPLSIQPLVENSFKHSESSANIQRKIYVKAVTRDGRIRISVEDNGTISTSKREYSSPGGGGFGMSAIRSTLRNIQARLDYNFRDAILKLEEGKSGGTKVLLEYSI</sequence>
<reference evidence="3 4" key="1">
    <citation type="submission" date="2021-02" db="EMBL/GenBank/DDBJ databases">
        <title>Leptospira ainlahdjerensis sp. nov., Leptospira ainazelensis sp. nov., Leptospira abararensis sp. nov. and Leptospira chreensis sp. nov., four new species isolated from water sources in Algeria.</title>
        <authorList>
            <person name="Amara Korba A."/>
            <person name="Kainiu M."/>
            <person name="Vincent A.T."/>
            <person name="Mariet J.-F."/>
            <person name="Veyrier F.J."/>
            <person name="Goarant C."/>
            <person name="Picardeau M."/>
        </authorList>
    </citation>
    <scope>NUCLEOTIDE SEQUENCE [LARGE SCALE GENOMIC DNA]</scope>
    <source>
        <strain evidence="3 4">201903070</strain>
    </source>
</reference>
<keyword evidence="4" id="KW-1185">Reference proteome</keyword>
<keyword evidence="1" id="KW-0472">Membrane</keyword>
<dbReference type="Gene3D" id="3.30.565.10">
    <property type="entry name" value="Histidine kinase-like ATPase, C-terminal domain"/>
    <property type="match status" value="1"/>
</dbReference>
<keyword evidence="3" id="KW-0418">Kinase</keyword>
<feature type="domain" description="Signal transduction histidine kinase internal region" evidence="2">
    <location>
        <begin position="155"/>
        <end position="230"/>
    </location>
</feature>
<evidence type="ECO:0000259" key="2">
    <source>
        <dbReference type="Pfam" id="PF06580"/>
    </source>
</evidence>
<protein>
    <submittedName>
        <fullName evidence="3">Histidine kinase</fullName>
    </submittedName>
</protein>
<dbReference type="SUPFAM" id="SSF55874">
    <property type="entry name" value="ATPase domain of HSP90 chaperone/DNA topoisomerase II/histidine kinase"/>
    <property type="match status" value="1"/>
</dbReference>
<dbReference type="InterPro" id="IPR010559">
    <property type="entry name" value="Sig_transdc_His_kin_internal"/>
</dbReference>
<feature type="transmembrane region" description="Helical" evidence="1">
    <location>
        <begin position="78"/>
        <end position="102"/>
    </location>
</feature>
<evidence type="ECO:0000256" key="1">
    <source>
        <dbReference type="SAM" id="Phobius"/>
    </source>
</evidence>
<organism evidence="3 4">
    <name type="scientific">Leptospira ainlahdjerensis</name>
    <dbReference type="NCBI Taxonomy" id="2810033"/>
    <lineage>
        <taxon>Bacteria</taxon>
        <taxon>Pseudomonadati</taxon>
        <taxon>Spirochaetota</taxon>
        <taxon>Spirochaetia</taxon>
        <taxon>Leptospirales</taxon>
        <taxon>Leptospiraceae</taxon>
        <taxon>Leptospira</taxon>
    </lineage>
</organism>
<name>A0ABS2UAB2_9LEPT</name>
<evidence type="ECO:0000313" key="3">
    <source>
        <dbReference type="EMBL" id="MBM9576473.1"/>
    </source>
</evidence>
<dbReference type="InterPro" id="IPR050640">
    <property type="entry name" value="Bact_2-comp_sensor_kinase"/>
</dbReference>
<dbReference type="InterPro" id="IPR036890">
    <property type="entry name" value="HATPase_C_sf"/>
</dbReference>
<dbReference type="EMBL" id="JAFFPU010000020">
    <property type="protein sequence ID" value="MBM9576473.1"/>
    <property type="molecule type" value="Genomic_DNA"/>
</dbReference>
<dbReference type="Proteomes" id="UP000724686">
    <property type="component" value="Unassembled WGS sequence"/>
</dbReference>
<dbReference type="PANTHER" id="PTHR34220">
    <property type="entry name" value="SENSOR HISTIDINE KINASE YPDA"/>
    <property type="match status" value="1"/>
</dbReference>
<keyword evidence="1" id="KW-1133">Transmembrane helix</keyword>
<comment type="caution">
    <text evidence="3">The sequence shown here is derived from an EMBL/GenBank/DDBJ whole genome shotgun (WGS) entry which is preliminary data.</text>
</comment>
<feature type="transmembrane region" description="Helical" evidence="1">
    <location>
        <begin position="12"/>
        <end position="32"/>
    </location>
</feature>
<dbReference type="Pfam" id="PF06580">
    <property type="entry name" value="His_kinase"/>
    <property type="match status" value="1"/>
</dbReference>